<accession>A0A0K0FCP6</accession>
<evidence type="ECO:0000256" key="2">
    <source>
        <dbReference type="SAM" id="SignalP"/>
    </source>
</evidence>
<evidence type="ECO:0000313" key="3">
    <source>
        <dbReference type="Proteomes" id="UP000035680"/>
    </source>
</evidence>
<keyword evidence="2" id="KW-0732">Signal</keyword>
<sequence length="686" mass="74146">MKLLIFTVLFLISLTKLNGQQPCCIQRVLLTPTSTVYVNIGAQNVMTSTKNQQYDAPLYQNPYGYQSQQQGVNGNTLIGTGPVVTSTQEPSTTVTSFAITNAVPWNGNQTGYADEGTLRQILRDQEYNGDNNNTNVNGTSQGTTQNLNLYYQGVNGSWGNTNNSSTFENSNNLSNNNTAGINNNWTTSSSQNGNIINTDDITTNEFSDSGYIQVAGALGTVDMTESGKAIEDQKPYQGTTSGGSELQQNEGVQSSSTSTAIYHNTNSNFSSGVQTQSTGSNYNSTGNLNANIPIVIPQTHTTNTSSNQGYTNSPNQVNTNSQNQGFTYSPNQEYTELQNQFYTNSPNQLYTNSQNQESNNLPNQEYTESQNQLYTNSPNQGYINSQSQVYINSQSQGFTNSPTQENISSGNIHEINQKTNEYNLQTLSPSQSTLSYTNDNNYFSSSINPSIADSTPSSINAGLGGIGIGGIVSTIKNHTNNSNVVNISSSTFEDADIAPTTHDSDYKYSDNGYITVGIAGDNATATNQSESGDISSPNVNNGSEVNSSTQGTTPQQTINNEGNLLQSTQSTQNEEKLPIQNTQMGVELSTQSGHFNQEVTLNEETLNNESTLIHTNDGTIDVTNENIDSTTITSTLLRDSTQNEEDNITKVNDSSLDVTTISQNSGSKNTSFLLSIILVLLFIMFN</sequence>
<dbReference type="STRING" id="75913.A0A0K0FCP6"/>
<feature type="region of interest" description="Disordered" evidence="1">
    <location>
        <begin position="345"/>
        <end position="368"/>
    </location>
</feature>
<keyword evidence="3" id="KW-1185">Reference proteome</keyword>
<feature type="region of interest" description="Disordered" evidence="1">
    <location>
        <begin position="524"/>
        <end position="559"/>
    </location>
</feature>
<reference evidence="3" key="1">
    <citation type="submission" date="2014-07" db="EMBL/GenBank/DDBJ databases">
        <authorList>
            <person name="Martin A.A"/>
            <person name="De Silva N."/>
        </authorList>
    </citation>
    <scope>NUCLEOTIDE SEQUENCE</scope>
</reference>
<dbReference type="WBParaSite" id="SVE_0661100.1">
    <property type="protein sequence ID" value="SVE_0661100.1"/>
    <property type="gene ID" value="SVE_0661100"/>
</dbReference>
<feature type="chain" id="PRO_5005329776" evidence="2">
    <location>
        <begin position="20"/>
        <end position="686"/>
    </location>
</feature>
<evidence type="ECO:0000256" key="1">
    <source>
        <dbReference type="SAM" id="MobiDB-lite"/>
    </source>
</evidence>
<proteinExistence type="predicted"/>
<feature type="signal peptide" evidence="2">
    <location>
        <begin position="1"/>
        <end position="19"/>
    </location>
</feature>
<feature type="compositionally biased region" description="Polar residues" evidence="1">
    <location>
        <begin position="236"/>
        <end position="284"/>
    </location>
</feature>
<feature type="region of interest" description="Disordered" evidence="1">
    <location>
        <begin position="299"/>
        <end position="329"/>
    </location>
</feature>
<dbReference type="Proteomes" id="UP000035680">
    <property type="component" value="Unassembled WGS sequence"/>
</dbReference>
<dbReference type="AlphaFoldDB" id="A0A0K0FCP6"/>
<protein>
    <submittedName>
        <fullName evidence="4">GATA zinc finger domain-containing protein 14-like</fullName>
    </submittedName>
</protein>
<reference evidence="4" key="2">
    <citation type="submission" date="2015-08" db="UniProtKB">
        <authorList>
            <consortium name="WormBaseParasite"/>
        </authorList>
    </citation>
    <scope>IDENTIFICATION</scope>
</reference>
<name>A0A0K0FCP6_STRVS</name>
<feature type="region of interest" description="Disordered" evidence="1">
    <location>
        <begin position="231"/>
        <end position="284"/>
    </location>
</feature>
<evidence type="ECO:0000313" key="4">
    <source>
        <dbReference type="WBParaSite" id="SVE_0661100.1"/>
    </source>
</evidence>
<organism evidence="3 4">
    <name type="scientific">Strongyloides venezuelensis</name>
    <name type="common">Threadworm</name>
    <dbReference type="NCBI Taxonomy" id="75913"/>
    <lineage>
        <taxon>Eukaryota</taxon>
        <taxon>Metazoa</taxon>
        <taxon>Ecdysozoa</taxon>
        <taxon>Nematoda</taxon>
        <taxon>Chromadorea</taxon>
        <taxon>Rhabditida</taxon>
        <taxon>Tylenchina</taxon>
        <taxon>Panagrolaimomorpha</taxon>
        <taxon>Strongyloidoidea</taxon>
        <taxon>Strongyloididae</taxon>
        <taxon>Strongyloides</taxon>
    </lineage>
</organism>